<name>A0A0F9CZ26_9ZZZZ</name>
<evidence type="ECO:0000313" key="1">
    <source>
        <dbReference type="EMBL" id="KKL46716.1"/>
    </source>
</evidence>
<accession>A0A0F9CZ26</accession>
<dbReference type="AlphaFoldDB" id="A0A0F9CZ26"/>
<reference evidence="1" key="1">
    <citation type="journal article" date="2015" name="Nature">
        <title>Complex archaea that bridge the gap between prokaryotes and eukaryotes.</title>
        <authorList>
            <person name="Spang A."/>
            <person name="Saw J.H."/>
            <person name="Jorgensen S.L."/>
            <person name="Zaremba-Niedzwiedzka K."/>
            <person name="Martijn J."/>
            <person name="Lind A.E."/>
            <person name="van Eijk R."/>
            <person name="Schleper C."/>
            <person name="Guy L."/>
            <person name="Ettema T.J."/>
        </authorList>
    </citation>
    <scope>NUCLEOTIDE SEQUENCE</scope>
</reference>
<protein>
    <submittedName>
        <fullName evidence="1">Uncharacterized protein</fullName>
    </submittedName>
</protein>
<comment type="caution">
    <text evidence="1">The sequence shown here is derived from an EMBL/GenBank/DDBJ whole genome shotgun (WGS) entry which is preliminary data.</text>
</comment>
<sequence>MSETKQQEHKTCNLIPAYATASGTQFKCKYKCGRSLFYINKEILSFTPYKVEEVRYHLFHQDWEWDNLCGACAIGECEYLK</sequence>
<proteinExistence type="predicted"/>
<organism evidence="1">
    <name type="scientific">marine sediment metagenome</name>
    <dbReference type="NCBI Taxonomy" id="412755"/>
    <lineage>
        <taxon>unclassified sequences</taxon>
        <taxon>metagenomes</taxon>
        <taxon>ecological metagenomes</taxon>
    </lineage>
</organism>
<dbReference type="EMBL" id="LAZR01033929">
    <property type="protein sequence ID" value="KKL46716.1"/>
    <property type="molecule type" value="Genomic_DNA"/>
</dbReference>
<gene>
    <name evidence="1" type="ORF">LCGC14_2342790</name>
</gene>